<sequence>MAKVERPPKYLDKVAAAQWKSKAKLIAERGDITPADWSSLELYCVNYSVYRRAVEDIEKQGFSIKGANGGRSRNPALSAKSDAERVLIKMSQLLGFDPVSRRRNPPENDENDGFDDV</sequence>
<feature type="region of interest" description="Disordered" evidence="1">
    <location>
        <begin position="97"/>
        <end position="117"/>
    </location>
</feature>
<gene>
    <name evidence="2" type="ORF">EUV16_21790</name>
</gene>
<dbReference type="InterPro" id="IPR006448">
    <property type="entry name" value="Phage_term_ssu_P27"/>
</dbReference>
<comment type="caution">
    <text evidence="2">The sequence shown here is derived from an EMBL/GenBank/DDBJ whole genome shotgun (WGS) entry which is preliminary data.</text>
</comment>
<dbReference type="AlphaFoldDB" id="A0A5X8MSC6"/>
<protein>
    <submittedName>
        <fullName evidence="2">Phage terminase small subunit P27 family</fullName>
    </submittedName>
</protein>
<feature type="compositionally biased region" description="Acidic residues" evidence="1">
    <location>
        <begin position="107"/>
        <end position="117"/>
    </location>
</feature>
<evidence type="ECO:0000256" key="1">
    <source>
        <dbReference type="SAM" id="MobiDB-lite"/>
    </source>
</evidence>
<name>A0A5X8MSC6_SALET</name>
<evidence type="ECO:0000313" key="2">
    <source>
        <dbReference type="EMBL" id="ECB0429289.1"/>
    </source>
</evidence>
<accession>A0A5X8MSC6</accession>
<organism evidence="2">
    <name type="scientific">Salmonella enterica subsp. enterica serovar Agbeni</name>
    <dbReference type="NCBI Taxonomy" id="1967642"/>
    <lineage>
        <taxon>Bacteria</taxon>
        <taxon>Pseudomonadati</taxon>
        <taxon>Pseudomonadota</taxon>
        <taxon>Gammaproteobacteria</taxon>
        <taxon>Enterobacterales</taxon>
        <taxon>Enterobacteriaceae</taxon>
        <taxon>Salmonella</taxon>
    </lineage>
</organism>
<reference evidence="2" key="1">
    <citation type="submission" date="2019-01" db="EMBL/GenBank/DDBJ databases">
        <authorList>
            <person name="Ashton P.M."/>
            <person name="Dallman T."/>
            <person name="Nair S."/>
            <person name="De Pinna E."/>
            <person name="Peters T."/>
            <person name="Grant K."/>
        </authorList>
    </citation>
    <scope>NUCLEOTIDE SEQUENCE</scope>
    <source>
        <strain evidence="2">559803</strain>
    </source>
</reference>
<proteinExistence type="predicted"/>
<dbReference type="EMBL" id="AAHWHN010000029">
    <property type="protein sequence ID" value="ECB0429289.1"/>
    <property type="molecule type" value="Genomic_DNA"/>
</dbReference>
<dbReference type="Pfam" id="PF05119">
    <property type="entry name" value="Terminase_4"/>
    <property type="match status" value="1"/>
</dbReference>
<dbReference type="NCBIfam" id="TIGR01558">
    <property type="entry name" value="sm_term_P27"/>
    <property type="match status" value="1"/>
</dbReference>